<dbReference type="Proteomes" id="UP001596025">
    <property type="component" value="Unassembled WGS sequence"/>
</dbReference>
<protein>
    <recommendedName>
        <fullName evidence="5">Gram-positive cocci surface proteins LPxTG domain-containing protein</fullName>
    </recommendedName>
</protein>
<feature type="region of interest" description="Disordered" evidence="1">
    <location>
        <begin position="56"/>
        <end position="96"/>
    </location>
</feature>
<feature type="chain" id="PRO_5045495918" description="Gram-positive cocci surface proteins LPxTG domain-containing protein" evidence="2">
    <location>
        <begin position="37"/>
        <end position="285"/>
    </location>
</feature>
<keyword evidence="2" id="KW-0732">Signal</keyword>
<evidence type="ECO:0000256" key="1">
    <source>
        <dbReference type="SAM" id="MobiDB-lite"/>
    </source>
</evidence>
<feature type="compositionally biased region" description="Pro residues" evidence="1">
    <location>
        <begin position="198"/>
        <end position="217"/>
    </location>
</feature>
<organism evidence="3 4">
    <name type="scientific">Geodermatophilus arenarius</name>
    <dbReference type="NCBI Taxonomy" id="1137990"/>
    <lineage>
        <taxon>Bacteria</taxon>
        <taxon>Bacillati</taxon>
        <taxon>Actinomycetota</taxon>
        <taxon>Actinomycetes</taxon>
        <taxon>Geodermatophilales</taxon>
        <taxon>Geodermatophilaceae</taxon>
        <taxon>Geodermatophilus</taxon>
    </lineage>
</organism>
<evidence type="ECO:0000313" key="3">
    <source>
        <dbReference type="EMBL" id="MFC4692865.1"/>
    </source>
</evidence>
<feature type="region of interest" description="Disordered" evidence="1">
    <location>
        <begin position="197"/>
        <end position="223"/>
    </location>
</feature>
<evidence type="ECO:0000256" key="2">
    <source>
        <dbReference type="SAM" id="SignalP"/>
    </source>
</evidence>
<dbReference type="EMBL" id="JBHSGR010000004">
    <property type="protein sequence ID" value="MFC4692865.1"/>
    <property type="molecule type" value="Genomic_DNA"/>
</dbReference>
<accession>A0ABV9LII6</accession>
<comment type="caution">
    <text evidence="3">The sequence shown here is derived from an EMBL/GenBank/DDBJ whole genome shotgun (WGS) entry which is preliminary data.</text>
</comment>
<gene>
    <name evidence="3" type="ORF">ACFO3M_05630</name>
</gene>
<sequence>MSSARRSPSRRPRGHRALLVAGLVAAAVAVPGVATAAPGGTPADPLEGVVTTLEQAVTGQGGDAAEPPALPGTDALPLPGADQEVPAEPAPAEQGPVPPLPEALVQGLQSALTPLGVPEHCVQGVADGVQGLLDGVLSQDPAAAVEELVTGLQGALTGLASGRPPALDPATLGSAAEQVAADVEELIAAFQACLPALPETPEPPAPEPTPTPTPTPEAPHAAPVAAPVADQPVQYLGYAPTGGDEGVETEGPGAVVPLAALGGALLVGGGAGAAVSRARSRAVGR</sequence>
<evidence type="ECO:0000313" key="4">
    <source>
        <dbReference type="Proteomes" id="UP001596025"/>
    </source>
</evidence>
<dbReference type="RefSeq" id="WP_387987392.1">
    <property type="nucleotide sequence ID" value="NZ_JBHSGR010000004.1"/>
</dbReference>
<name>A0ABV9LII6_9ACTN</name>
<keyword evidence="4" id="KW-1185">Reference proteome</keyword>
<feature type="signal peptide" evidence="2">
    <location>
        <begin position="1"/>
        <end position="36"/>
    </location>
</feature>
<proteinExistence type="predicted"/>
<evidence type="ECO:0008006" key="5">
    <source>
        <dbReference type="Google" id="ProtNLM"/>
    </source>
</evidence>
<reference evidence="4" key="1">
    <citation type="journal article" date="2019" name="Int. J. Syst. Evol. Microbiol.">
        <title>The Global Catalogue of Microorganisms (GCM) 10K type strain sequencing project: providing services to taxonomists for standard genome sequencing and annotation.</title>
        <authorList>
            <consortium name="The Broad Institute Genomics Platform"/>
            <consortium name="The Broad Institute Genome Sequencing Center for Infectious Disease"/>
            <person name="Wu L."/>
            <person name="Ma J."/>
        </authorList>
    </citation>
    <scope>NUCLEOTIDE SEQUENCE [LARGE SCALE GENOMIC DNA]</scope>
    <source>
        <strain evidence="4">CCUG 62763</strain>
    </source>
</reference>